<dbReference type="InterPro" id="IPR027417">
    <property type="entry name" value="P-loop_NTPase"/>
</dbReference>
<evidence type="ECO:0000256" key="1">
    <source>
        <dbReference type="SAM" id="Coils"/>
    </source>
</evidence>
<dbReference type="PANTHER" id="PTHR32182:SF22">
    <property type="entry name" value="ATP-DEPENDENT ENDONUCLEASE, OLD FAMILY-RELATED"/>
    <property type="match status" value="1"/>
</dbReference>
<name>A0ABS0EJ34_9FLAO</name>
<dbReference type="Pfam" id="PF13166">
    <property type="entry name" value="AAA_13"/>
    <property type="match status" value="1"/>
</dbReference>
<protein>
    <submittedName>
        <fullName evidence="3">AAA family ATPase</fullName>
    </submittedName>
</protein>
<evidence type="ECO:0000313" key="3">
    <source>
        <dbReference type="EMBL" id="MBF8149490.1"/>
    </source>
</evidence>
<dbReference type="SUPFAM" id="SSF52540">
    <property type="entry name" value="P-loop containing nucleoside triphosphate hydrolases"/>
    <property type="match status" value="1"/>
</dbReference>
<dbReference type="PANTHER" id="PTHR32182">
    <property type="entry name" value="DNA REPLICATION AND REPAIR PROTEIN RECF"/>
    <property type="match status" value="1"/>
</dbReference>
<keyword evidence="1" id="KW-0175">Coiled coil</keyword>
<dbReference type="InterPro" id="IPR026866">
    <property type="entry name" value="CR006_AAA"/>
</dbReference>
<proteinExistence type="predicted"/>
<evidence type="ECO:0000259" key="2">
    <source>
        <dbReference type="Pfam" id="PF13166"/>
    </source>
</evidence>
<evidence type="ECO:0000313" key="4">
    <source>
        <dbReference type="Proteomes" id="UP000611215"/>
    </source>
</evidence>
<comment type="caution">
    <text evidence="3">The sequence shown here is derived from an EMBL/GenBank/DDBJ whole genome shotgun (WGS) entry which is preliminary data.</text>
</comment>
<feature type="domain" description="Protein CR006 P-loop" evidence="2">
    <location>
        <begin position="379"/>
        <end position="741"/>
    </location>
</feature>
<dbReference type="Proteomes" id="UP000611215">
    <property type="component" value="Unassembled WGS sequence"/>
</dbReference>
<organism evidence="3 4">
    <name type="scientific">Winogradskyella marina</name>
    <dbReference type="NCBI Taxonomy" id="2785530"/>
    <lineage>
        <taxon>Bacteria</taxon>
        <taxon>Pseudomonadati</taxon>
        <taxon>Bacteroidota</taxon>
        <taxon>Flavobacteriia</taxon>
        <taxon>Flavobacteriales</taxon>
        <taxon>Flavobacteriaceae</taxon>
        <taxon>Winogradskyella</taxon>
    </lineage>
</organism>
<dbReference type="Gene3D" id="3.40.50.300">
    <property type="entry name" value="P-loop containing nucleotide triphosphate hydrolases"/>
    <property type="match status" value="2"/>
</dbReference>
<reference evidence="3 4" key="1">
    <citation type="submission" date="2020-11" db="EMBL/GenBank/DDBJ databases">
        <title>Winogradskyella marina sp. nov., isolated from marine sediment.</title>
        <authorList>
            <person name="Bo J."/>
            <person name="Wang S."/>
            <person name="Song X."/>
            <person name="Du Z."/>
        </authorList>
    </citation>
    <scope>NUCLEOTIDE SEQUENCE [LARGE SCALE GENOMIC DNA]</scope>
    <source>
        <strain evidence="3 4">F6397</strain>
    </source>
</reference>
<dbReference type="RefSeq" id="WP_195870769.1">
    <property type="nucleotide sequence ID" value="NZ_JADOET010000004.1"/>
</dbReference>
<gene>
    <name evidence="3" type="ORF">ITJ86_06250</name>
</gene>
<dbReference type="EMBL" id="JADOET010000004">
    <property type="protein sequence ID" value="MBF8149490.1"/>
    <property type="molecule type" value="Genomic_DNA"/>
</dbReference>
<feature type="coiled-coil region" evidence="1">
    <location>
        <begin position="505"/>
        <end position="532"/>
    </location>
</feature>
<keyword evidence="4" id="KW-1185">Reference proteome</keyword>
<accession>A0ABS0EJ34</accession>
<sequence>MTTGNTQRELIDYLWEWAESKGFWAKLLVHKVTTSQAPLTQIEKQEVFNYYLQEITFIFEPPLPPINISKPTFTLPTREISLTKLSEVKGVNRLAEDQVMEFSPNITVVYGNNGVGKTGYSRVLKAQGYSFDSNNDILSNVHEEQVGQSAKIEFTLDGNPFYINWEGINLPSDLNAVSVFNSDCVNISLSSNRELLVTPKGFYLFSLITNELTALSAMHTQQYSLYPIKMHWSEQLIEGTPQKLYIDSLAPNSDKQKLEELSLYTQVNQDELSKKEDELKKLNKATLEVNLKNIDFILTELATNISMVRNIQSNLTKNDWDIIIKYNAALQILKAKTKKGIAGLAETHGLEQFNTVEFNTFLKSADSYIKLIAKENYPNNADDTCVYCKQDLQNEHARNLIESYSKILNDTTQEEIVKYKKLKTDIAERVNLLNDGIMFHYPAFGLLENNSIVQPKEIIDFNSKVKLYKSHIVNDSVSPNTEFEINYKVTIQFLEKKQKELITSRDSLIKALANLETAEIKLKKEIAELKDRKLLSVHKQEVLTCISNLSARKLLDDNKVQFNTMSLSAKTTQAREELVAQDFQDKFTAELKGFRKQHLDVNIGFFSQQGSSRIRQNIRQYDINKVLSEGEQKTIALCEFLTELQLDTTVAPVVFDDPVNSLDHNVMQDVAKRLADLSKERQVIVFTHNVLFYNAFFALQSHVTYKTNTDFNFYKVNTNGINTGLLSEGTPINKLKTYTSKLNIICNNGLGGKNENEVASEGYAYLRAGLELLVSNSIFKEIVGRYRNNIMMTLFPAVKGDMIEKHKAEIDGMFGRASGFIRAHSHPEEQHSPPTMNDLKADYKRFKIIEKDFK</sequence>